<feature type="domain" description="PBP" evidence="8">
    <location>
        <begin position="37"/>
        <end position="334"/>
    </location>
</feature>
<gene>
    <name evidence="9" type="primary">pstS</name>
    <name evidence="9" type="ORF">GMA10_04425</name>
</gene>
<keyword evidence="2 4" id="KW-0813">Transport</keyword>
<feature type="binding site" evidence="5">
    <location>
        <position position="100"/>
    </location>
    <ligand>
        <name>phosphate</name>
        <dbReference type="ChEBI" id="CHEBI:43474"/>
    </ligand>
</feature>
<evidence type="ECO:0000256" key="6">
    <source>
        <dbReference type="SAM" id="MobiDB-lite"/>
    </source>
</evidence>
<dbReference type="GO" id="GO:0042301">
    <property type="term" value="F:phosphate ion binding"/>
    <property type="evidence" value="ECO:0007669"/>
    <property type="project" value="InterPro"/>
</dbReference>
<dbReference type="Pfam" id="PF12849">
    <property type="entry name" value="PBP_like_2"/>
    <property type="match status" value="1"/>
</dbReference>
<evidence type="ECO:0000256" key="5">
    <source>
        <dbReference type="PIRSR" id="PIRSR002756-1"/>
    </source>
</evidence>
<sequence>MKISRIGRFAAIAAVGTIALTACGSDNATGEAGTGSSSAGADVKGTLSGVGSSAQQAAMTQWQTDFQSDNSGANVQYSPDGSGAGRKAFLSGGANFAGSDAHLDDDEYNQAKDQCGPDGAMDIPVYVSPIAVAFNVKGVDSLNLDPATIAKIFKGEISTWNDPEIKKQNEDAKLPDTPINVVHRSDNSGTTENFTEYLSKASGGAWDKEPSGDWPSDFKGEANKGTSGVVSTTQSTDGAITYADESAVGDLSTAKVKDGDDYVKVSADSAAKAVEQSDKVQGRGEHDMSLELNRTPNDGSYPIVLVSYHVVCSAYKDQETADLVKAFENYVVSEDGQKSAASAAKSAVLPESMREDAKKAIDSITTK</sequence>
<feature type="signal peptide" evidence="7">
    <location>
        <begin position="1"/>
        <end position="28"/>
    </location>
</feature>
<dbReference type="InterPro" id="IPR050962">
    <property type="entry name" value="Phosphate-bind_PstS"/>
</dbReference>
<dbReference type="PANTHER" id="PTHR42996">
    <property type="entry name" value="PHOSPHATE-BINDING PROTEIN PSTS"/>
    <property type="match status" value="1"/>
</dbReference>
<feature type="region of interest" description="Disordered" evidence="6">
    <location>
        <begin position="336"/>
        <end position="367"/>
    </location>
</feature>
<comment type="similarity">
    <text evidence="1 4">Belongs to the PstS family.</text>
</comment>
<dbReference type="GO" id="GO:0035435">
    <property type="term" value="P:phosphate ion transmembrane transport"/>
    <property type="evidence" value="ECO:0007669"/>
    <property type="project" value="InterPro"/>
</dbReference>
<evidence type="ECO:0000256" key="1">
    <source>
        <dbReference type="ARBA" id="ARBA00008725"/>
    </source>
</evidence>
<feature type="chain" id="PRO_5039258310" description="Phosphate-binding protein" evidence="7">
    <location>
        <begin position="29"/>
        <end position="367"/>
    </location>
</feature>
<dbReference type="PROSITE" id="PS51257">
    <property type="entry name" value="PROKAR_LIPOPROTEIN"/>
    <property type="match status" value="1"/>
</dbReference>
<dbReference type="SUPFAM" id="SSF53850">
    <property type="entry name" value="Periplasmic binding protein-like II"/>
    <property type="match status" value="1"/>
</dbReference>
<reference evidence="9 10" key="1">
    <citation type="submission" date="2019-12" db="EMBL/GenBank/DDBJ databases">
        <authorList>
            <person name="Li J."/>
            <person name="Shi Y."/>
            <person name="Xu G."/>
            <person name="Xiao D."/>
            <person name="Ran X."/>
        </authorList>
    </citation>
    <scope>NUCLEOTIDE SEQUENCE [LARGE SCALE GENOMIC DNA]</scope>
    <source>
        <strain evidence="9 10">JCM 15915</strain>
    </source>
</reference>
<feature type="compositionally biased region" description="Low complexity" evidence="6">
    <location>
        <begin position="338"/>
        <end position="347"/>
    </location>
</feature>
<dbReference type="CDD" id="cd13565">
    <property type="entry name" value="PBP2_PstS"/>
    <property type="match status" value="1"/>
</dbReference>
<dbReference type="Gene3D" id="3.40.190.10">
    <property type="entry name" value="Periplasmic binding protein-like II"/>
    <property type="match status" value="2"/>
</dbReference>
<dbReference type="InterPro" id="IPR024370">
    <property type="entry name" value="PBP_domain"/>
</dbReference>
<keyword evidence="3 4" id="KW-0592">Phosphate transport</keyword>
<keyword evidence="10" id="KW-1185">Reference proteome</keyword>
<evidence type="ECO:0000313" key="10">
    <source>
        <dbReference type="Proteomes" id="UP000462152"/>
    </source>
</evidence>
<name>A0A7K1LGZ7_9MICC</name>
<dbReference type="RefSeq" id="WP_129315646.1">
    <property type="nucleotide sequence ID" value="NZ_CP197643.1"/>
</dbReference>
<dbReference type="PANTHER" id="PTHR42996:SF1">
    <property type="entry name" value="PHOSPHATE-BINDING PROTEIN PSTS"/>
    <property type="match status" value="1"/>
</dbReference>
<keyword evidence="7" id="KW-0732">Signal</keyword>
<dbReference type="Proteomes" id="UP000462152">
    <property type="component" value="Unassembled WGS sequence"/>
</dbReference>
<dbReference type="GO" id="GO:0043190">
    <property type="term" value="C:ATP-binding cassette (ABC) transporter complex"/>
    <property type="evidence" value="ECO:0007669"/>
    <property type="project" value="InterPro"/>
</dbReference>
<evidence type="ECO:0000256" key="4">
    <source>
        <dbReference type="PIRNR" id="PIRNR002756"/>
    </source>
</evidence>
<evidence type="ECO:0000256" key="7">
    <source>
        <dbReference type="SAM" id="SignalP"/>
    </source>
</evidence>
<dbReference type="OrthoDB" id="9801510at2"/>
<accession>A0A7K1LGZ7</accession>
<evidence type="ECO:0000256" key="3">
    <source>
        <dbReference type="ARBA" id="ARBA00022592"/>
    </source>
</evidence>
<evidence type="ECO:0000259" key="8">
    <source>
        <dbReference type="Pfam" id="PF12849"/>
    </source>
</evidence>
<feature type="binding site" evidence="5">
    <location>
        <begin position="52"/>
        <end position="54"/>
    </location>
    <ligand>
        <name>phosphate</name>
        <dbReference type="ChEBI" id="CHEBI:43474"/>
    </ligand>
</feature>
<organism evidence="9 10">
    <name type="scientific">Rothia koreensis</name>
    <dbReference type="NCBI Taxonomy" id="592378"/>
    <lineage>
        <taxon>Bacteria</taxon>
        <taxon>Bacillati</taxon>
        <taxon>Actinomycetota</taxon>
        <taxon>Actinomycetes</taxon>
        <taxon>Micrococcales</taxon>
        <taxon>Micrococcaceae</taxon>
        <taxon>Rothia</taxon>
    </lineage>
</organism>
<feature type="binding site" evidence="5">
    <location>
        <begin position="188"/>
        <end position="190"/>
    </location>
    <ligand>
        <name>phosphate</name>
        <dbReference type="ChEBI" id="CHEBI:43474"/>
    </ligand>
</feature>
<evidence type="ECO:0000313" key="9">
    <source>
        <dbReference type="EMBL" id="MUN54464.1"/>
    </source>
</evidence>
<dbReference type="NCBIfam" id="TIGR00975">
    <property type="entry name" value="3a0107s03"/>
    <property type="match status" value="1"/>
</dbReference>
<comment type="caution">
    <text evidence="9">The sequence shown here is derived from an EMBL/GenBank/DDBJ whole genome shotgun (WGS) entry which is preliminary data.</text>
</comment>
<feature type="binding site" evidence="5">
    <location>
        <position position="82"/>
    </location>
    <ligand>
        <name>phosphate</name>
        <dbReference type="ChEBI" id="CHEBI:43474"/>
    </ligand>
</feature>
<dbReference type="PIRSF" id="PIRSF002756">
    <property type="entry name" value="PstS"/>
    <property type="match status" value="1"/>
</dbReference>
<proteinExistence type="inferred from homology"/>
<feature type="compositionally biased region" description="Basic and acidic residues" evidence="6">
    <location>
        <begin position="352"/>
        <end position="361"/>
    </location>
</feature>
<dbReference type="InterPro" id="IPR005673">
    <property type="entry name" value="ABC_phos-bd_PstS"/>
</dbReference>
<protein>
    <recommendedName>
        <fullName evidence="4">Phosphate-binding protein</fullName>
    </recommendedName>
</protein>
<dbReference type="EMBL" id="WOGT01000002">
    <property type="protein sequence ID" value="MUN54464.1"/>
    <property type="molecule type" value="Genomic_DNA"/>
</dbReference>
<evidence type="ECO:0000256" key="2">
    <source>
        <dbReference type="ARBA" id="ARBA00022448"/>
    </source>
</evidence>
<dbReference type="AlphaFoldDB" id="A0A7K1LGZ7"/>